<evidence type="ECO:0000256" key="1">
    <source>
        <dbReference type="ARBA" id="ARBA00004123"/>
    </source>
</evidence>
<evidence type="ECO:0000313" key="11">
    <source>
        <dbReference type="Proteomes" id="UP000695022"/>
    </source>
</evidence>
<feature type="domain" description="Ribonuclease H2 subunit B wHTH" evidence="9">
    <location>
        <begin position="94"/>
        <end position="218"/>
    </location>
</feature>
<evidence type="ECO:0000256" key="4">
    <source>
        <dbReference type="ARBA" id="ARBA00019062"/>
    </source>
</evidence>
<evidence type="ECO:0000256" key="2">
    <source>
        <dbReference type="ARBA" id="ARBA00009823"/>
    </source>
</evidence>
<reference evidence="12" key="1">
    <citation type="submission" date="2025-08" db="UniProtKB">
        <authorList>
            <consortium name="RefSeq"/>
        </authorList>
    </citation>
    <scope>IDENTIFICATION</scope>
</reference>
<dbReference type="Proteomes" id="UP000695022">
    <property type="component" value="Unplaced"/>
</dbReference>
<evidence type="ECO:0000313" key="12">
    <source>
        <dbReference type="RefSeq" id="XP_014681644.1"/>
    </source>
</evidence>
<dbReference type="Gene3D" id="2.20.25.530">
    <property type="match status" value="1"/>
</dbReference>
<dbReference type="CDD" id="cd09270">
    <property type="entry name" value="RNase_H2-B"/>
    <property type="match status" value="1"/>
</dbReference>
<comment type="similarity">
    <text evidence="2">Belongs to the RNase H2 subunit B family.</text>
</comment>
<dbReference type="PANTHER" id="PTHR13383:SF11">
    <property type="entry name" value="RIBONUCLEASE H2 SUBUNIT B"/>
    <property type="match status" value="1"/>
</dbReference>
<dbReference type="InterPro" id="IPR019024">
    <property type="entry name" value="RNase_H2_suB_wHTH"/>
</dbReference>
<dbReference type="Pfam" id="PF09468">
    <property type="entry name" value="RNase_H2-Ydr279"/>
    <property type="match status" value="1"/>
</dbReference>
<dbReference type="Gene3D" id="1.10.20.120">
    <property type="match status" value="1"/>
</dbReference>
<comment type="function">
    <text evidence="6">Non catalytic subunit of RNase H2, an endonuclease that specifically degrades the RNA of RNA:DNA hybrids. Participates in DNA replication, possibly by mediating the removal of lagging-strand Okazaki fragment RNA primers during DNA replication. Mediates the excision of single ribonucleotides from DNA:RNA duplexes.</text>
</comment>
<accession>A0ABM1FB23</accession>
<keyword evidence="5" id="KW-0539">Nucleus</keyword>
<organism evidence="11 12">
    <name type="scientific">Priapulus caudatus</name>
    <name type="common">Priapulid worm</name>
    <dbReference type="NCBI Taxonomy" id="37621"/>
    <lineage>
        <taxon>Eukaryota</taxon>
        <taxon>Metazoa</taxon>
        <taxon>Ecdysozoa</taxon>
        <taxon>Scalidophora</taxon>
        <taxon>Priapulida</taxon>
        <taxon>Priapulimorpha</taxon>
        <taxon>Priapulimorphida</taxon>
        <taxon>Priapulidae</taxon>
        <taxon>Priapulus</taxon>
    </lineage>
</organism>
<evidence type="ECO:0000256" key="7">
    <source>
        <dbReference type="ARBA" id="ARBA00033464"/>
    </source>
</evidence>
<protein>
    <recommendedName>
        <fullName evidence="4">Ribonuclease H2 subunit B</fullName>
    </recommendedName>
    <alternativeName>
        <fullName evidence="7">Ribonuclease HI subunit B</fullName>
    </alternativeName>
</protein>
<feature type="region of interest" description="Disordered" evidence="8">
    <location>
        <begin position="235"/>
        <end position="287"/>
    </location>
</feature>
<name>A0ABM1FB23_PRICU</name>
<dbReference type="InterPro" id="IPR040456">
    <property type="entry name" value="RNase_H2_suB"/>
</dbReference>
<dbReference type="Pfam" id="PF17745">
    <property type="entry name" value="Ydr279_N"/>
    <property type="match status" value="1"/>
</dbReference>
<proteinExistence type="inferred from homology"/>
<keyword evidence="11" id="KW-1185">Reference proteome</keyword>
<dbReference type="RefSeq" id="XP_014681644.1">
    <property type="nucleotide sequence ID" value="XM_014826158.1"/>
</dbReference>
<gene>
    <name evidence="12" type="primary">LOC106821391</name>
</gene>
<dbReference type="PANTHER" id="PTHR13383">
    <property type="entry name" value="RIBONUCLEASE H2 SUBUNIT B"/>
    <property type="match status" value="1"/>
</dbReference>
<comment type="subunit">
    <text evidence="3">The RNase H2 complex is a heterotrimer composed of the catalytic subunit RNASEH2A and the non-catalytic subunits RNASEH2B and RNASEH2C.</text>
</comment>
<evidence type="ECO:0000256" key="8">
    <source>
        <dbReference type="SAM" id="MobiDB-lite"/>
    </source>
</evidence>
<evidence type="ECO:0000256" key="5">
    <source>
        <dbReference type="ARBA" id="ARBA00023242"/>
    </source>
</evidence>
<feature type="domain" description="Rnh202 triple barrel" evidence="10">
    <location>
        <begin position="29"/>
        <end position="91"/>
    </location>
</feature>
<sequence length="305" mass="33885">MACKNHINTQDESTRQKVFVVNEKAVSGKDGIEARVVKLRHPKTDQGAVYLFSPDGKIVSEVLQFKEPYRSWFIGDSVQSDGSFSLCTPVDPIFLILPYLIKSSQNGKFQLLDQVLMDDEFPQCCHLLNCSGISGLDMITDTKGDADLKAYRFNQDKCLEFLRQKVELTASHLKKTSVNVSAGSQAAVFVKTATEGEYKKYACDLIAAYLSVEFAKKLHSYLGTEDKTDVKKEILSSPEDQPPTKRIKMEKQCSEPTEDYSKTSGNTKTLSVGKMSRGQKVLSKVDKSGMKSLSSFFSPKVGAKK</sequence>
<dbReference type="InterPro" id="IPR041195">
    <property type="entry name" value="Rnh202_N"/>
</dbReference>
<evidence type="ECO:0000256" key="3">
    <source>
        <dbReference type="ARBA" id="ARBA00011277"/>
    </source>
</evidence>
<evidence type="ECO:0000259" key="10">
    <source>
        <dbReference type="Pfam" id="PF17745"/>
    </source>
</evidence>
<evidence type="ECO:0000256" key="6">
    <source>
        <dbReference type="ARBA" id="ARBA00024778"/>
    </source>
</evidence>
<dbReference type="GeneID" id="106821391"/>
<evidence type="ECO:0000259" key="9">
    <source>
        <dbReference type="Pfam" id="PF09468"/>
    </source>
</evidence>
<comment type="subcellular location">
    <subcellularLocation>
        <location evidence="1">Nucleus</location>
    </subcellularLocation>
</comment>